<dbReference type="Gene3D" id="3.40.710.10">
    <property type="entry name" value="DD-peptidase/beta-lactamase superfamily"/>
    <property type="match status" value="1"/>
</dbReference>
<evidence type="ECO:0000313" key="4">
    <source>
        <dbReference type="Proteomes" id="UP001083770"/>
    </source>
</evidence>
<feature type="region of interest" description="Disordered" evidence="1">
    <location>
        <begin position="22"/>
        <end position="51"/>
    </location>
</feature>
<reference evidence="3" key="1">
    <citation type="submission" date="2022-12" db="EMBL/GenBank/DDBJ databases">
        <title>Bacterial isolates from different developmental stages of Nematostella vectensis.</title>
        <authorList>
            <person name="Fraune S."/>
        </authorList>
    </citation>
    <scope>NUCLEOTIDE SEQUENCE</scope>
    <source>
        <strain evidence="3">G21632-S1</strain>
    </source>
</reference>
<sequence length="502" mass="53305">MTKTFLLSVAFTALLLAGCSREEPPRSESTQAEADTQAPSPGSPKAGSEQATIEASIIPAVTIDGEARQTLRERMVTYNAPQVSVAVYRNGALDWTKGYGEGTDAETLFQAASLSKVVAATGIVALASELGVSLDEDISGDLEGVDQSKLNPEGVVITLRMLLSHTNGATVSGFPGYAAGEAVPTNLEVVTGSERTNTDPVTIAANPEGKFSYAGGGYQLAQLWAEQASGEDFTALMDRLILNPVGMKQSTFAQPLSADMASGNVAPAYEGNGDPVEGGWHTYPEQAAAGLWTTPEDYGRFVMALIGAMNGESGTGISPEVATEVVRPVSEDYGLGIGVEMSEWTDGGEIVLRHSGSNKGYKTYFEAWPERGDAIVVMTGADGAYPLNADIVRTAKQAYGWPMGPVRTRARHDLDEDALEQLSGAYIMAADGEQYFTIERDGQDLTLTTRRGAVYRMVPVEEYVFIDPNDGEEAAFKTDGNTVTVSLSGTVFEQAPEDRQSD</sequence>
<feature type="domain" description="Beta-lactamase-related" evidence="2">
    <location>
        <begin position="68"/>
        <end position="383"/>
    </location>
</feature>
<dbReference type="PANTHER" id="PTHR46825:SF12">
    <property type="entry name" value="PENICILLIN-BINDING PROTEIN 4"/>
    <property type="match status" value="1"/>
</dbReference>
<name>A0ABT4LQS6_9PROT</name>
<proteinExistence type="predicted"/>
<evidence type="ECO:0000313" key="3">
    <source>
        <dbReference type="EMBL" id="MCZ4296671.1"/>
    </source>
</evidence>
<dbReference type="SUPFAM" id="SSF56601">
    <property type="entry name" value="beta-lactamase/transpeptidase-like"/>
    <property type="match status" value="1"/>
</dbReference>
<dbReference type="EMBL" id="JAPWGW010000001">
    <property type="protein sequence ID" value="MCZ4296671.1"/>
    <property type="molecule type" value="Genomic_DNA"/>
</dbReference>
<organism evidence="3 4">
    <name type="scientific">Henriciella marina</name>
    <dbReference type="NCBI Taxonomy" id="453851"/>
    <lineage>
        <taxon>Bacteria</taxon>
        <taxon>Pseudomonadati</taxon>
        <taxon>Pseudomonadota</taxon>
        <taxon>Alphaproteobacteria</taxon>
        <taxon>Hyphomonadales</taxon>
        <taxon>Hyphomonadaceae</taxon>
        <taxon>Henriciella</taxon>
    </lineage>
</organism>
<dbReference type="GO" id="GO:0016787">
    <property type="term" value="F:hydrolase activity"/>
    <property type="evidence" value="ECO:0007669"/>
    <property type="project" value="UniProtKB-KW"/>
</dbReference>
<dbReference type="PROSITE" id="PS51257">
    <property type="entry name" value="PROKAR_LIPOPROTEIN"/>
    <property type="match status" value="1"/>
</dbReference>
<dbReference type="RefSeq" id="WP_269400857.1">
    <property type="nucleotide sequence ID" value="NZ_JAPWGW010000001.1"/>
</dbReference>
<gene>
    <name evidence="3" type="ORF">O4G74_01245</name>
</gene>
<evidence type="ECO:0000259" key="2">
    <source>
        <dbReference type="Pfam" id="PF00144"/>
    </source>
</evidence>
<evidence type="ECO:0000256" key="1">
    <source>
        <dbReference type="SAM" id="MobiDB-lite"/>
    </source>
</evidence>
<keyword evidence="3" id="KW-0378">Hydrolase</keyword>
<protein>
    <submittedName>
        <fullName evidence="3">Serine hydrolase</fullName>
    </submittedName>
</protein>
<accession>A0ABT4LQS6</accession>
<feature type="compositionally biased region" description="Polar residues" evidence="1">
    <location>
        <begin position="27"/>
        <end position="40"/>
    </location>
</feature>
<dbReference type="PANTHER" id="PTHR46825">
    <property type="entry name" value="D-ALANYL-D-ALANINE-CARBOXYPEPTIDASE/ENDOPEPTIDASE AMPH"/>
    <property type="match status" value="1"/>
</dbReference>
<comment type="caution">
    <text evidence="3">The sequence shown here is derived from an EMBL/GenBank/DDBJ whole genome shotgun (WGS) entry which is preliminary data.</text>
</comment>
<dbReference type="InterPro" id="IPR012338">
    <property type="entry name" value="Beta-lactam/transpept-like"/>
</dbReference>
<dbReference type="InterPro" id="IPR050491">
    <property type="entry name" value="AmpC-like"/>
</dbReference>
<keyword evidence="4" id="KW-1185">Reference proteome</keyword>
<dbReference type="Pfam" id="PF00144">
    <property type="entry name" value="Beta-lactamase"/>
    <property type="match status" value="1"/>
</dbReference>
<dbReference type="InterPro" id="IPR001466">
    <property type="entry name" value="Beta-lactam-related"/>
</dbReference>
<dbReference type="Proteomes" id="UP001083770">
    <property type="component" value="Unassembled WGS sequence"/>
</dbReference>